<gene>
    <name evidence="1" type="ORF">GGQ60_003319</name>
</gene>
<protein>
    <submittedName>
        <fullName evidence="1">Uncharacterized protein</fullName>
    </submittedName>
</protein>
<dbReference type="AlphaFoldDB" id="A0A7W6KEN9"/>
<reference evidence="1 2" key="1">
    <citation type="submission" date="2020-08" db="EMBL/GenBank/DDBJ databases">
        <title>Genomic Encyclopedia of Type Strains, Phase IV (KMG-IV): sequencing the most valuable type-strain genomes for metagenomic binning, comparative biology and taxonomic classification.</title>
        <authorList>
            <person name="Goeker M."/>
        </authorList>
    </citation>
    <scope>NUCLEOTIDE SEQUENCE [LARGE SCALE GENOMIC DNA]</scope>
    <source>
        <strain evidence="1 2">DSM 100774</strain>
    </source>
</reference>
<evidence type="ECO:0000313" key="2">
    <source>
        <dbReference type="Proteomes" id="UP000532273"/>
    </source>
</evidence>
<comment type="caution">
    <text evidence="1">The sequence shown here is derived from an EMBL/GenBank/DDBJ whole genome shotgun (WGS) entry which is preliminary data.</text>
</comment>
<accession>A0A7W6KEN9</accession>
<dbReference type="RefSeq" id="WP_183766255.1">
    <property type="nucleotide sequence ID" value="NZ_BMHZ01000008.1"/>
</dbReference>
<name>A0A7W6KEN9_9SPHI</name>
<sequence>MAIKKQCTNMRITVKADYNLLVGNCFKKMADRINVEAKSKNLFLVSNKKVVSEGGKSS</sequence>
<dbReference type="Proteomes" id="UP000532273">
    <property type="component" value="Unassembled WGS sequence"/>
</dbReference>
<proteinExistence type="predicted"/>
<evidence type="ECO:0000313" key="1">
    <source>
        <dbReference type="EMBL" id="MBB4109310.1"/>
    </source>
</evidence>
<organism evidence="1 2">
    <name type="scientific">Pedobacter zeae</name>
    <dbReference type="NCBI Taxonomy" id="1737356"/>
    <lineage>
        <taxon>Bacteria</taxon>
        <taxon>Pseudomonadati</taxon>
        <taxon>Bacteroidota</taxon>
        <taxon>Sphingobacteriia</taxon>
        <taxon>Sphingobacteriales</taxon>
        <taxon>Sphingobacteriaceae</taxon>
        <taxon>Pedobacter</taxon>
    </lineage>
</organism>
<dbReference type="EMBL" id="JACIEF010000003">
    <property type="protein sequence ID" value="MBB4109310.1"/>
    <property type="molecule type" value="Genomic_DNA"/>
</dbReference>